<dbReference type="eggNOG" id="ENOG502RXUH">
    <property type="taxonomic scope" value="Eukaryota"/>
</dbReference>
<keyword evidence="7" id="KW-1185">Reference proteome</keyword>
<dbReference type="OrthoDB" id="26889at2759"/>
<dbReference type="SMR" id="A2EJE6"/>
<gene>
    <name evidence="6" type="ORF">TVAG_050180</name>
</gene>
<evidence type="ECO:0000256" key="3">
    <source>
        <dbReference type="ARBA" id="ARBA00022827"/>
    </source>
</evidence>
<name>A2EJE6_TRIV3</name>
<dbReference type="SUPFAM" id="SSF52218">
    <property type="entry name" value="Flavoproteins"/>
    <property type="match status" value="1"/>
</dbReference>
<sequence length="191" mass="21566">MRILIINGAKKQGVGNGKLNQSLVDFAVKTLTAKGHDVEVTKADSNYNPQEEVQKFVKADVLLWQFPIWWMGAPWFVKKYLEDVLATSFGTLWNGDGRSKTDPSKKYGDGGLCQNKKFMLSFTWGAPTEAITDPKQFFKGASPDSVHGPMIKSLEFVGMKQIPSFHLDDVVHNLNYEQAIKSYEQHLSKYF</sequence>
<dbReference type="PANTHER" id="PTHR46305:SF3">
    <property type="entry name" value="NADPH:QUINONE OXIDOREDUCTASE MDAB"/>
    <property type="match status" value="1"/>
</dbReference>
<protein>
    <submittedName>
        <fullName evidence="6">Modulator of drug activity B, putative</fullName>
    </submittedName>
</protein>
<keyword evidence="3" id="KW-0274">FAD</keyword>
<proteinExistence type="inferred from homology"/>
<dbReference type="RefSeq" id="XP_001319426.1">
    <property type="nucleotide sequence ID" value="XM_001319391.1"/>
</dbReference>
<dbReference type="AlphaFoldDB" id="A2EJE6"/>
<dbReference type="Gene3D" id="3.40.50.360">
    <property type="match status" value="1"/>
</dbReference>
<dbReference type="PANTHER" id="PTHR46305">
    <property type="match status" value="1"/>
</dbReference>
<keyword evidence="2" id="KW-0285">Flavoprotein</keyword>
<dbReference type="EMBL" id="DS113405">
    <property type="protein sequence ID" value="EAY07203.1"/>
    <property type="molecule type" value="Genomic_DNA"/>
</dbReference>
<evidence type="ECO:0000256" key="1">
    <source>
        <dbReference type="ARBA" id="ARBA00001974"/>
    </source>
</evidence>
<feature type="domain" description="Flavodoxin-like fold" evidence="5">
    <location>
        <begin position="1"/>
        <end position="187"/>
    </location>
</feature>
<evidence type="ECO:0000256" key="4">
    <source>
        <dbReference type="ARBA" id="ARBA00037981"/>
    </source>
</evidence>
<dbReference type="InParanoid" id="A2EJE6"/>
<dbReference type="Proteomes" id="UP000001542">
    <property type="component" value="Unassembled WGS sequence"/>
</dbReference>
<evidence type="ECO:0000256" key="2">
    <source>
        <dbReference type="ARBA" id="ARBA00022630"/>
    </source>
</evidence>
<reference evidence="6" key="1">
    <citation type="submission" date="2006-10" db="EMBL/GenBank/DDBJ databases">
        <authorList>
            <person name="Amadeo P."/>
            <person name="Zhao Q."/>
            <person name="Wortman J."/>
            <person name="Fraser-Liggett C."/>
            <person name="Carlton J."/>
        </authorList>
    </citation>
    <scope>NUCLEOTIDE SEQUENCE</scope>
    <source>
        <strain evidence="6">G3</strain>
    </source>
</reference>
<dbReference type="OMA" id="PTFICND"/>
<dbReference type="VEuPathDB" id="TrichDB:TVAG_050180"/>
<comment type="cofactor">
    <cofactor evidence="1">
        <name>FAD</name>
        <dbReference type="ChEBI" id="CHEBI:57692"/>
    </cofactor>
</comment>
<organism evidence="6 7">
    <name type="scientific">Trichomonas vaginalis (strain ATCC PRA-98 / G3)</name>
    <dbReference type="NCBI Taxonomy" id="412133"/>
    <lineage>
        <taxon>Eukaryota</taxon>
        <taxon>Metamonada</taxon>
        <taxon>Parabasalia</taxon>
        <taxon>Trichomonadida</taxon>
        <taxon>Trichomonadidae</taxon>
        <taxon>Trichomonas</taxon>
    </lineage>
</organism>
<dbReference type="VEuPathDB" id="TrichDB:TVAGG3_0389530"/>
<comment type="similarity">
    <text evidence="4">Belongs to the oxidoreductase MdaB family.</text>
</comment>
<dbReference type="Pfam" id="PF02525">
    <property type="entry name" value="Flavodoxin_2"/>
    <property type="match status" value="1"/>
</dbReference>
<evidence type="ECO:0000313" key="7">
    <source>
        <dbReference type="Proteomes" id="UP000001542"/>
    </source>
</evidence>
<reference evidence="6" key="2">
    <citation type="journal article" date="2007" name="Science">
        <title>Draft genome sequence of the sexually transmitted pathogen Trichomonas vaginalis.</title>
        <authorList>
            <person name="Carlton J.M."/>
            <person name="Hirt R.P."/>
            <person name="Silva J.C."/>
            <person name="Delcher A.L."/>
            <person name="Schatz M."/>
            <person name="Zhao Q."/>
            <person name="Wortman J.R."/>
            <person name="Bidwell S.L."/>
            <person name="Alsmark U.C.M."/>
            <person name="Besteiro S."/>
            <person name="Sicheritz-Ponten T."/>
            <person name="Noel C.J."/>
            <person name="Dacks J.B."/>
            <person name="Foster P.G."/>
            <person name="Simillion C."/>
            <person name="Van de Peer Y."/>
            <person name="Miranda-Saavedra D."/>
            <person name="Barton G.J."/>
            <person name="Westrop G.D."/>
            <person name="Mueller S."/>
            <person name="Dessi D."/>
            <person name="Fiori P.L."/>
            <person name="Ren Q."/>
            <person name="Paulsen I."/>
            <person name="Zhang H."/>
            <person name="Bastida-Corcuera F.D."/>
            <person name="Simoes-Barbosa A."/>
            <person name="Brown M.T."/>
            <person name="Hayes R.D."/>
            <person name="Mukherjee M."/>
            <person name="Okumura C.Y."/>
            <person name="Schneider R."/>
            <person name="Smith A.J."/>
            <person name="Vanacova S."/>
            <person name="Villalvazo M."/>
            <person name="Haas B.J."/>
            <person name="Pertea M."/>
            <person name="Feldblyum T.V."/>
            <person name="Utterback T.R."/>
            <person name="Shu C.L."/>
            <person name="Osoegawa K."/>
            <person name="de Jong P.J."/>
            <person name="Hrdy I."/>
            <person name="Horvathova L."/>
            <person name="Zubacova Z."/>
            <person name="Dolezal P."/>
            <person name="Malik S.B."/>
            <person name="Logsdon J.M. Jr."/>
            <person name="Henze K."/>
            <person name="Gupta A."/>
            <person name="Wang C.C."/>
            <person name="Dunne R.L."/>
            <person name="Upcroft J.A."/>
            <person name="Upcroft P."/>
            <person name="White O."/>
            <person name="Salzberg S.L."/>
            <person name="Tang P."/>
            <person name="Chiu C.-H."/>
            <person name="Lee Y.-S."/>
            <person name="Embley T.M."/>
            <person name="Coombs G.H."/>
            <person name="Mottram J.C."/>
            <person name="Tachezy J."/>
            <person name="Fraser-Liggett C.M."/>
            <person name="Johnson P.J."/>
        </authorList>
    </citation>
    <scope>NUCLEOTIDE SEQUENCE [LARGE SCALE GENOMIC DNA]</scope>
    <source>
        <strain evidence="6">G3</strain>
    </source>
</reference>
<evidence type="ECO:0000259" key="5">
    <source>
        <dbReference type="Pfam" id="PF02525"/>
    </source>
</evidence>
<dbReference type="InterPro" id="IPR029039">
    <property type="entry name" value="Flavoprotein-like_sf"/>
</dbReference>
<accession>A2EJE6</accession>
<dbReference type="KEGG" id="tva:4765077"/>
<dbReference type="InterPro" id="IPR003680">
    <property type="entry name" value="Flavodoxin_fold"/>
</dbReference>
<evidence type="ECO:0000313" key="6">
    <source>
        <dbReference type="EMBL" id="EAY07203.1"/>
    </source>
</evidence>
<dbReference type="InterPro" id="IPR052397">
    <property type="entry name" value="NADPH-QR_MdaB"/>
</dbReference>